<dbReference type="SUPFAM" id="SSF55785">
    <property type="entry name" value="PYP-like sensor domain (PAS domain)"/>
    <property type="match status" value="3"/>
</dbReference>
<dbReference type="Gene3D" id="3.30.450.20">
    <property type="entry name" value="PAS domain"/>
    <property type="match status" value="3"/>
</dbReference>
<dbReference type="Pfam" id="PF00512">
    <property type="entry name" value="HisKA"/>
    <property type="match status" value="1"/>
</dbReference>
<dbReference type="InterPro" id="IPR013767">
    <property type="entry name" value="PAS_fold"/>
</dbReference>
<dbReference type="InterPro" id="IPR036097">
    <property type="entry name" value="HisK_dim/P_sf"/>
</dbReference>
<reference evidence="11" key="1">
    <citation type="submission" date="2015-10" db="EMBL/GenBank/DDBJ databases">
        <authorList>
            <person name="Gilbert D.G."/>
        </authorList>
    </citation>
    <scope>NUCLEOTIDE SEQUENCE</scope>
</reference>
<dbReference type="AlphaFoldDB" id="A0A160TLQ7"/>
<dbReference type="Gene3D" id="3.30.565.10">
    <property type="entry name" value="Histidine kinase-like ATPase, C-terminal domain"/>
    <property type="match status" value="1"/>
</dbReference>
<dbReference type="InterPro" id="IPR001610">
    <property type="entry name" value="PAC"/>
</dbReference>
<dbReference type="CDD" id="cd16919">
    <property type="entry name" value="HATPase_CckA-like"/>
    <property type="match status" value="1"/>
</dbReference>
<dbReference type="InterPro" id="IPR011006">
    <property type="entry name" value="CheY-like_superfamily"/>
</dbReference>
<dbReference type="SUPFAM" id="SSF52172">
    <property type="entry name" value="CheY-like"/>
    <property type="match status" value="1"/>
</dbReference>
<dbReference type="Gene3D" id="1.10.287.130">
    <property type="match status" value="1"/>
</dbReference>
<dbReference type="InterPro" id="IPR003661">
    <property type="entry name" value="HisK_dim/P_dom"/>
</dbReference>
<dbReference type="SUPFAM" id="SSF55874">
    <property type="entry name" value="ATPase domain of HSP90 chaperone/DNA topoisomerase II/histidine kinase"/>
    <property type="match status" value="1"/>
</dbReference>
<dbReference type="EMBL" id="CZQE01000351">
    <property type="protein sequence ID" value="CUS46250.1"/>
    <property type="molecule type" value="Genomic_DNA"/>
</dbReference>
<dbReference type="InterPro" id="IPR000700">
    <property type="entry name" value="PAS-assoc_C"/>
</dbReference>
<dbReference type="GO" id="GO:0000155">
    <property type="term" value="F:phosphorelay sensor kinase activity"/>
    <property type="evidence" value="ECO:0007669"/>
    <property type="project" value="InterPro"/>
</dbReference>
<feature type="domain" description="Histidine kinase" evidence="7">
    <location>
        <begin position="523"/>
        <end position="748"/>
    </location>
</feature>
<evidence type="ECO:0000256" key="1">
    <source>
        <dbReference type="ARBA" id="ARBA00022553"/>
    </source>
</evidence>
<dbReference type="GO" id="GO:0006355">
    <property type="term" value="P:regulation of DNA-templated transcription"/>
    <property type="evidence" value="ECO:0007669"/>
    <property type="project" value="InterPro"/>
</dbReference>
<dbReference type="NCBIfam" id="TIGR00229">
    <property type="entry name" value="sensory_box"/>
    <property type="match status" value="3"/>
</dbReference>
<dbReference type="EC" id="2.1.1.80" evidence="11"/>
<dbReference type="PROSITE" id="PS50110">
    <property type="entry name" value="RESPONSE_REGULATORY"/>
    <property type="match status" value="1"/>
</dbReference>
<dbReference type="GO" id="GO:0008983">
    <property type="term" value="F:protein-glutamate O-methyltransferase activity"/>
    <property type="evidence" value="ECO:0007669"/>
    <property type="project" value="UniProtKB-EC"/>
</dbReference>
<dbReference type="Pfam" id="PF00989">
    <property type="entry name" value="PAS"/>
    <property type="match status" value="1"/>
</dbReference>
<dbReference type="SUPFAM" id="SSF47384">
    <property type="entry name" value="Homodimeric domain of signal transducing histidine kinase"/>
    <property type="match status" value="1"/>
</dbReference>
<dbReference type="InterPro" id="IPR005467">
    <property type="entry name" value="His_kinase_dom"/>
</dbReference>
<dbReference type="InterPro" id="IPR013655">
    <property type="entry name" value="PAS_fold_3"/>
</dbReference>
<dbReference type="Pfam" id="PF08447">
    <property type="entry name" value="PAS_3"/>
    <property type="match status" value="1"/>
</dbReference>
<feature type="domain" description="PAS" evidence="9">
    <location>
        <begin position="286"/>
        <end position="326"/>
    </location>
</feature>
<evidence type="ECO:0000313" key="11">
    <source>
        <dbReference type="EMBL" id="CUS46250.1"/>
    </source>
</evidence>
<dbReference type="Gene3D" id="3.40.50.2300">
    <property type="match status" value="1"/>
</dbReference>
<dbReference type="PANTHER" id="PTHR43065">
    <property type="entry name" value="SENSOR HISTIDINE KINASE"/>
    <property type="match status" value="1"/>
</dbReference>
<dbReference type="PRINTS" id="PR00344">
    <property type="entry name" value="BCTRLSENSOR"/>
</dbReference>
<organism evidence="11">
    <name type="scientific">hydrothermal vent metagenome</name>
    <dbReference type="NCBI Taxonomy" id="652676"/>
    <lineage>
        <taxon>unclassified sequences</taxon>
        <taxon>metagenomes</taxon>
        <taxon>ecological metagenomes</taxon>
    </lineage>
</organism>
<dbReference type="CDD" id="cd00130">
    <property type="entry name" value="PAS"/>
    <property type="match status" value="3"/>
</dbReference>
<dbReference type="Pfam" id="PF00072">
    <property type="entry name" value="Response_reg"/>
    <property type="match status" value="1"/>
</dbReference>
<keyword evidence="4" id="KW-0418">Kinase</keyword>
<evidence type="ECO:0000259" key="8">
    <source>
        <dbReference type="PROSITE" id="PS50110"/>
    </source>
</evidence>
<evidence type="ECO:0000259" key="7">
    <source>
        <dbReference type="PROSITE" id="PS50109"/>
    </source>
</evidence>
<dbReference type="PANTHER" id="PTHR43065:SF42">
    <property type="entry name" value="TWO-COMPONENT SENSOR PPRA"/>
    <property type="match status" value="1"/>
</dbReference>
<dbReference type="PROSITE" id="PS50109">
    <property type="entry name" value="HIS_KIN"/>
    <property type="match status" value="1"/>
</dbReference>
<feature type="domain" description="PAS" evidence="9">
    <location>
        <begin position="148"/>
        <end position="203"/>
    </location>
</feature>
<dbReference type="SMART" id="SM00086">
    <property type="entry name" value="PAC"/>
    <property type="match status" value="3"/>
</dbReference>
<evidence type="ECO:0000259" key="10">
    <source>
        <dbReference type="PROSITE" id="PS50113"/>
    </source>
</evidence>
<gene>
    <name evidence="11" type="ORF">MGWOODY_Smn3229</name>
</gene>
<dbReference type="InterPro" id="IPR000014">
    <property type="entry name" value="PAS"/>
</dbReference>
<sequence>MNRTSARRAIILAPHGRDAIIAAEMLREAEMDASVARDLPALVVELRAGAGFALVTEEALRGADLHPLDAFLRDQEEWSDFPFILLTQRGGGLERNPAAVRLLETLGNVTFLERPFHPTTLISLAKSAVRGRLRQYEARSRLAAINASEAQFRAFAQAMANHVWTSPPDGRLDWFNQRTLDYSGLESAALLGEGWASIVHPDDVAGAATLWAASLASGADYETEFRIRRADGEYRWHLVRALPIRGEGGRILRWIGTNTDIHGQKLSEAESLRDRDRLWMLSQDLMLVCDFDGIITAVNPSATRLLGWSEAEMVGRNVVDFLHADDVATTAMQIATLSAGATTLAFENRYASKQGGYRLLDWTAVPDAGRIHAVGRDITKERSLARDRERIWNLSPVVKLVLSTSGEVHAVNPSWTKVLGWTSEETVGRRITDFVAPEELSKSMLALEELSGGAPLLEVERIYLNKDGGRCRLAWITVADGGTLYSFGRDVTAEREAAAALVETEAALRQSQKMEAVGQLTGGIAHDFNNLLQGITGSLEIVQRRLDSGRPEGIERFIAGATSAANRAAALTHRLLAFSRRQPLDPRPVDANPLIASMEDMMRRTLGEQIDLDLVLAEDLWWTLCDHNQLENAILNLVINARDAMPDGGRLTIETSNADFDKGYTDRHRDLEPGQYVCIRVTDTGSGMDADTIARAFEPFFTTKPLGQGTGLGLSMIYGFARQSEGHATIESEPGVGTGFSLCLPRYAGVVEAEEAAPEGTPAAPTDAAEVVLVVEDEPVVRGLIVEVLTELGYRAIEAGDGPEGLERLRARGRIDLLITDIGLPGLNGRQIADAGRELRPGLKVLYMTGYAENAALAPGFLQPGTGIITKPFAMETLATRVRSIIETPVEAPSDAPAHAMP</sequence>
<keyword evidence="5" id="KW-0067">ATP-binding</keyword>
<protein>
    <submittedName>
        <fullName evidence="11">Chemotaxis protein methyltransferase CheR</fullName>
        <ecNumber evidence="11">2.1.1.80</ecNumber>
    </submittedName>
</protein>
<evidence type="ECO:0000256" key="2">
    <source>
        <dbReference type="ARBA" id="ARBA00022679"/>
    </source>
</evidence>
<keyword evidence="2 11" id="KW-0808">Transferase</keyword>
<dbReference type="InterPro" id="IPR003594">
    <property type="entry name" value="HATPase_dom"/>
</dbReference>
<dbReference type="GO" id="GO:0032259">
    <property type="term" value="P:methylation"/>
    <property type="evidence" value="ECO:0007669"/>
    <property type="project" value="UniProtKB-KW"/>
</dbReference>
<dbReference type="GO" id="GO:0005524">
    <property type="term" value="F:ATP binding"/>
    <property type="evidence" value="ECO:0007669"/>
    <property type="project" value="UniProtKB-KW"/>
</dbReference>
<evidence type="ECO:0000256" key="4">
    <source>
        <dbReference type="ARBA" id="ARBA00022777"/>
    </source>
</evidence>
<dbReference type="Pfam" id="PF02518">
    <property type="entry name" value="HATPase_c"/>
    <property type="match status" value="1"/>
</dbReference>
<evidence type="ECO:0000256" key="6">
    <source>
        <dbReference type="ARBA" id="ARBA00023012"/>
    </source>
</evidence>
<dbReference type="SMART" id="SM00448">
    <property type="entry name" value="REC"/>
    <property type="match status" value="1"/>
</dbReference>
<dbReference type="InterPro" id="IPR001789">
    <property type="entry name" value="Sig_transdc_resp-reg_receiver"/>
</dbReference>
<keyword evidence="6" id="KW-0902">Two-component regulatory system</keyword>
<dbReference type="InterPro" id="IPR036890">
    <property type="entry name" value="HATPase_C_sf"/>
</dbReference>
<keyword evidence="1" id="KW-0597">Phosphoprotein</keyword>
<dbReference type="SMART" id="SM00387">
    <property type="entry name" value="HATPase_c"/>
    <property type="match status" value="1"/>
</dbReference>
<evidence type="ECO:0000256" key="3">
    <source>
        <dbReference type="ARBA" id="ARBA00022741"/>
    </source>
</evidence>
<feature type="domain" description="PAC" evidence="10">
    <location>
        <begin position="221"/>
        <end position="273"/>
    </location>
</feature>
<dbReference type="FunFam" id="3.30.450.20:FF:000099">
    <property type="entry name" value="Sensory box sensor histidine kinase"/>
    <property type="match status" value="1"/>
</dbReference>
<dbReference type="Pfam" id="PF13426">
    <property type="entry name" value="PAS_9"/>
    <property type="match status" value="1"/>
</dbReference>
<dbReference type="PROSITE" id="PS50112">
    <property type="entry name" value="PAS"/>
    <property type="match status" value="3"/>
</dbReference>
<name>A0A160TLQ7_9ZZZZ</name>
<dbReference type="PROSITE" id="PS50113">
    <property type="entry name" value="PAC"/>
    <property type="match status" value="1"/>
</dbReference>
<dbReference type="InterPro" id="IPR004358">
    <property type="entry name" value="Sig_transdc_His_kin-like_C"/>
</dbReference>
<dbReference type="InterPro" id="IPR035965">
    <property type="entry name" value="PAS-like_dom_sf"/>
</dbReference>
<evidence type="ECO:0000259" key="9">
    <source>
        <dbReference type="PROSITE" id="PS50112"/>
    </source>
</evidence>
<dbReference type="SMART" id="SM00388">
    <property type="entry name" value="HisKA"/>
    <property type="match status" value="1"/>
</dbReference>
<evidence type="ECO:0000256" key="5">
    <source>
        <dbReference type="ARBA" id="ARBA00022840"/>
    </source>
</evidence>
<keyword evidence="11" id="KW-0489">Methyltransferase</keyword>
<keyword evidence="3" id="KW-0547">Nucleotide-binding</keyword>
<proteinExistence type="predicted"/>
<accession>A0A160TLQ7</accession>
<feature type="domain" description="Response regulatory" evidence="8">
    <location>
        <begin position="771"/>
        <end position="886"/>
    </location>
</feature>
<feature type="domain" description="PAS" evidence="9">
    <location>
        <begin position="400"/>
        <end position="454"/>
    </location>
</feature>
<dbReference type="SMART" id="SM00091">
    <property type="entry name" value="PAS"/>
    <property type="match status" value="3"/>
</dbReference>